<name>A0ABX8SA23_9ACTN</name>
<dbReference type="InterPro" id="IPR000160">
    <property type="entry name" value="GGDEF_dom"/>
</dbReference>
<dbReference type="RefSeq" id="WP_066468440.1">
    <property type="nucleotide sequence ID" value="NZ_CBCRUZ010000004.1"/>
</dbReference>
<feature type="region of interest" description="Disordered" evidence="1">
    <location>
        <begin position="179"/>
        <end position="220"/>
    </location>
</feature>
<organism evidence="3 4">
    <name type="scientific">Skermania pinensis</name>
    <dbReference type="NCBI Taxonomy" id="39122"/>
    <lineage>
        <taxon>Bacteria</taxon>
        <taxon>Bacillati</taxon>
        <taxon>Actinomycetota</taxon>
        <taxon>Actinomycetes</taxon>
        <taxon>Mycobacteriales</taxon>
        <taxon>Gordoniaceae</taxon>
        <taxon>Skermania</taxon>
    </lineage>
</organism>
<evidence type="ECO:0000313" key="3">
    <source>
        <dbReference type="EMBL" id="QXQ14708.1"/>
    </source>
</evidence>
<dbReference type="NCBIfam" id="TIGR00254">
    <property type="entry name" value="GGDEF"/>
    <property type="match status" value="1"/>
</dbReference>
<dbReference type="PANTHER" id="PTHR45138">
    <property type="entry name" value="REGULATORY COMPONENTS OF SENSORY TRANSDUCTION SYSTEM"/>
    <property type="match status" value="1"/>
</dbReference>
<proteinExistence type="predicted"/>
<accession>A0ABX8SA23</accession>
<dbReference type="CDD" id="cd01949">
    <property type="entry name" value="GGDEF"/>
    <property type="match status" value="1"/>
</dbReference>
<feature type="domain" description="GGDEF" evidence="2">
    <location>
        <begin position="55"/>
        <end position="195"/>
    </location>
</feature>
<dbReference type="PANTHER" id="PTHR45138:SF9">
    <property type="entry name" value="DIGUANYLATE CYCLASE DGCM-RELATED"/>
    <property type="match status" value="1"/>
</dbReference>
<dbReference type="SMART" id="SM00267">
    <property type="entry name" value="GGDEF"/>
    <property type="match status" value="1"/>
</dbReference>
<evidence type="ECO:0000259" key="2">
    <source>
        <dbReference type="PROSITE" id="PS50887"/>
    </source>
</evidence>
<dbReference type="InterPro" id="IPR050469">
    <property type="entry name" value="Diguanylate_Cyclase"/>
</dbReference>
<evidence type="ECO:0000256" key="1">
    <source>
        <dbReference type="SAM" id="MobiDB-lite"/>
    </source>
</evidence>
<keyword evidence="4" id="KW-1185">Reference proteome</keyword>
<dbReference type="InterPro" id="IPR029787">
    <property type="entry name" value="Nucleotide_cyclase"/>
</dbReference>
<dbReference type="Gene3D" id="3.30.70.270">
    <property type="match status" value="1"/>
</dbReference>
<dbReference type="SUPFAM" id="SSF55073">
    <property type="entry name" value="Nucleotide cyclase"/>
    <property type="match status" value="1"/>
</dbReference>
<sequence length="220" mass="22923">MAALLASRWQCGELQLRLAVAEHAARTDPLTGVANRAGLAHDLAGLVKSSRRPQLHLALVVIDLDGLKSINDRYGHHAGDAVLVEVARRLERTRSSAGCVARIGGDEFVVVLEPSADPRQAQRAATQEAQHLTEQIAGVRLDELPAVAISASAGAATAPVGSLTHLMIDADRAMYRAKAGAAKPTGVGGPEAADATPGEWHPRPSPPDPTEVAIRDSAGS</sequence>
<dbReference type="Pfam" id="PF00990">
    <property type="entry name" value="GGDEF"/>
    <property type="match status" value="1"/>
</dbReference>
<protein>
    <submittedName>
        <fullName evidence="3">GGDEF domain-containing protein</fullName>
    </submittedName>
</protein>
<dbReference type="Proteomes" id="UP000887023">
    <property type="component" value="Chromosome"/>
</dbReference>
<reference evidence="3" key="1">
    <citation type="submission" date="2021-07" db="EMBL/GenBank/DDBJ databases">
        <title>Candidatus Kaistella beijingensis sp. nov. isolated from a municipal wastewater treatment plant is involved in sludge foaming.</title>
        <authorList>
            <person name="Song Y."/>
            <person name="Liu S.-J."/>
        </authorList>
    </citation>
    <scope>NUCLEOTIDE SEQUENCE</scope>
    <source>
        <strain evidence="3">DSM 43998</strain>
    </source>
</reference>
<evidence type="ECO:0000313" key="4">
    <source>
        <dbReference type="Proteomes" id="UP000887023"/>
    </source>
</evidence>
<dbReference type="PROSITE" id="PS50887">
    <property type="entry name" value="GGDEF"/>
    <property type="match status" value="1"/>
</dbReference>
<gene>
    <name evidence="3" type="ORF">KV203_04715</name>
</gene>
<dbReference type="EMBL" id="CP079105">
    <property type="protein sequence ID" value="QXQ14708.1"/>
    <property type="molecule type" value="Genomic_DNA"/>
</dbReference>
<dbReference type="InterPro" id="IPR043128">
    <property type="entry name" value="Rev_trsase/Diguanyl_cyclase"/>
</dbReference>